<evidence type="ECO:0000259" key="2">
    <source>
        <dbReference type="Pfam" id="PF03703"/>
    </source>
</evidence>
<dbReference type="AlphaFoldDB" id="A0A179B210"/>
<keyword evidence="1" id="KW-0472">Membrane</keyword>
<dbReference type="EMBL" id="LVZK01000001">
    <property type="protein sequence ID" value="OAP85702.1"/>
    <property type="molecule type" value="Genomic_DNA"/>
</dbReference>
<feature type="transmembrane region" description="Helical" evidence="1">
    <location>
        <begin position="35"/>
        <end position="53"/>
    </location>
</feature>
<evidence type="ECO:0000313" key="3">
    <source>
        <dbReference type="EMBL" id="OAP85702.1"/>
    </source>
</evidence>
<feature type="domain" description="YdbS-like PH" evidence="2">
    <location>
        <begin position="85"/>
        <end position="159"/>
    </location>
</feature>
<dbReference type="STRING" id="1823756.A4H34_00400"/>
<name>A0A179B210_9ACTO</name>
<dbReference type="InterPro" id="IPR005182">
    <property type="entry name" value="YdbS-like_PH"/>
</dbReference>
<evidence type="ECO:0000256" key="1">
    <source>
        <dbReference type="SAM" id="Phobius"/>
    </source>
</evidence>
<protein>
    <recommendedName>
        <fullName evidence="2">YdbS-like PH domain-containing protein</fullName>
    </recommendedName>
</protein>
<reference evidence="3 4" key="1">
    <citation type="submission" date="2016-04" db="EMBL/GenBank/DDBJ databases">
        <title>Peptidophaga gingivicola gen. nov., sp. nov., isolated from human subgingival plaque.</title>
        <authorList>
            <person name="Beall C.J."/>
            <person name="Mokrzan E.M."/>
            <person name="Griffen A.L."/>
            <person name="Leys E.J."/>
        </authorList>
    </citation>
    <scope>NUCLEOTIDE SEQUENCE [LARGE SCALE GENOMIC DNA]</scope>
    <source>
        <strain evidence="3 4">BA112</strain>
    </source>
</reference>
<organism evidence="3 4">
    <name type="scientific">Peptidiphaga gingivicola</name>
    <dbReference type="NCBI Taxonomy" id="2741497"/>
    <lineage>
        <taxon>Bacteria</taxon>
        <taxon>Bacillati</taxon>
        <taxon>Actinomycetota</taxon>
        <taxon>Actinomycetes</taxon>
        <taxon>Actinomycetales</taxon>
        <taxon>Actinomycetaceae</taxon>
        <taxon>Peptidiphaga</taxon>
    </lineage>
</organism>
<proteinExistence type="predicted"/>
<gene>
    <name evidence="3" type="ORF">A4H34_00400</name>
</gene>
<evidence type="ECO:0000313" key="4">
    <source>
        <dbReference type="Proteomes" id="UP000078368"/>
    </source>
</evidence>
<dbReference type="PANTHER" id="PTHR34473:SF3">
    <property type="entry name" value="TRANSMEMBRANE PROTEIN-RELATED"/>
    <property type="match status" value="1"/>
</dbReference>
<accession>A0A179B210</accession>
<dbReference type="Pfam" id="PF03703">
    <property type="entry name" value="bPH_2"/>
    <property type="match status" value="1"/>
</dbReference>
<sequence>MNEGGGEATTSTPLSPTITFSGVGRAYAKVLRLQGLLVLACSLAAVIALALYSGAEWPWLWSLVPLCLLVEMAGVFIASRRALAIGYYEGDDDLVVCRGVLWPSLVVVPYGRMQQLVVASGPFLRRYGLAKLVFVTASVNVNPSIPGLPVGEAERLRARLMEVSQARMEGL</sequence>
<dbReference type="PANTHER" id="PTHR34473">
    <property type="entry name" value="UPF0699 TRANSMEMBRANE PROTEIN YDBS"/>
    <property type="match status" value="1"/>
</dbReference>
<keyword evidence="4" id="KW-1185">Reference proteome</keyword>
<dbReference type="Proteomes" id="UP000078368">
    <property type="component" value="Unassembled WGS sequence"/>
</dbReference>
<keyword evidence="1" id="KW-0812">Transmembrane</keyword>
<feature type="transmembrane region" description="Helical" evidence="1">
    <location>
        <begin position="59"/>
        <end position="78"/>
    </location>
</feature>
<comment type="caution">
    <text evidence="3">The sequence shown here is derived from an EMBL/GenBank/DDBJ whole genome shotgun (WGS) entry which is preliminary data.</text>
</comment>
<keyword evidence="1" id="KW-1133">Transmembrane helix</keyword>